<keyword evidence="3 7" id="KW-0547">Nucleotide-binding</keyword>
<gene>
    <name evidence="13" type="ORF">SELMODRAFT_171046</name>
</gene>
<dbReference type="PANTHER" id="PTHR11566">
    <property type="entry name" value="DYNAMIN"/>
    <property type="match status" value="1"/>
</dbReference>
<keyword evidence="2" id="KW-0493">Microtubule</keyword>
<dbReference type="EMBL" id="GL377578">
    <property type="protein sequence ID" value="EFJ28901.1"/>
    <property type="molecule type" value="Genomic_DNA"/>
</dbReference>
<dbReference type="Pfam" id="PF00169">
    <property type="entry name" value="PH"/>
    <property type="match status" value="1"/>
</dbReference>
<dbReference type="EC" id="3.6.5.5" evidence="1"/>
<keyword evidence="6" id="KW-0505">Motor protein</keyword>
<feature type="compositionally biased region" description="Basic and acidic residues" evidence="9">
    <location>
        <begin position="633"/>
        <end position="644"/>
    </location>
</feature>
<dbReference type="GO" id="GO:0016020">
    <property type="term" value="C:membrane"/>
    <property type="evidence" value="ECO:0000318"/>
    <property type="project" value="GO_Central"/>
</dbReference>
<dbReference type="InterPro" id="IPR000375">
    <property type="entry name" value="Dynamin_stalk"/>
</dbReference>
<dbReference type="OMA" id="SIHDNQA"/>
<dbReference type="HOGENOM" id="CLU_016157_1_0_1"/>
<dbReference type="Gene3D" id="2.30.29.30">
    <property type="entry name" value="Pleckstrin-homology domain (PH domain)/Phosphotyrosine-binding domain (PTB)"/>
    <property type="match status" value="1"/>
</dbReference>
<dbReference type="AlphaFoldDB" id="D8RFP1"/>
<dbReference type="InterPro" id="IPR001849">
    <property type="entry name" value="PH_domain"/>
</dbReference>
<evidence type="ECO:0000313" key="13">
    <source>
        <dbReference type="EMBL" id="EFJ28901.1"/>
    </source>
</evidence>
<name>D8RFP1_SELML</name>
<feature type="region of interest" description="Disordered" evidence="9">
    <location>
        <begin position="531"/>
        <end position="555"/>
    </location>
</feature>
<dbReference type="PROSITE" id="PS50003">
    <property type="entry name" value="PH_DOMAIN"/>
    <property type="match status" value="1"/>
</dbReference>
<dbReference type="GO" id="GO:0003924">
    <property type="term" value="F:GTPase activity"/>
    <property type="evidence" value="ECO:0000318"/>
    <property type="project" value="GO_Central"/>
</dbReference>
<feature type="compositionally biased region" description="Basic and acidic residues" evidence="9">
    <location>
        <begin position="538"/>
        <end position="555"/>
    </location>
</feature>
<keyword evidence="4" id="KW-0378">Hydrolase</keyword>
<dbReference type="InterPro" id="IPR019762">
    <property type="entry name" value="Dynamin_GTPase_CS"/>
</dbReference>
<reference evidence="13 14" key="1">
    <citation type="journal article" date="2011" name="Science">
        <title>The Selaginella genome identifies genetic changes associated with the evolution of vascular plants.</title>
        <authorList>
            <person name="Banks J.A."/>
            <person name="Nishiyama T."/>
            <person name="Hasebe M."/>
            <person name="Bowman J.L."/>
            <person name="Gribskov M."/>
            <person name="dePamphilis C."/>
            <person name="Albert V.A."/>
            <person name="Aono N."/>
            <person name="Aoyama T."/>
            <person name="Ambrose B.A."/>
            <person name="Ashton N.W."/>
            <person name="Axtell M.J."/>
            <person name="Barker E."/>
            <person name="Barker M.S."/>
            <person name="Bennetzen J.L."/>
            <person name="Bonawitz N.D."/>
            <person name="Chapple C."/>
            <person name="Cheng C."/>
            <person name="Correa L.G."/>
            <person name="Dacre M."/>
            <person name="DeBarry J."/>
            <person name="Dreyer I."/>
            <person name="Elias M."/>
            <person name="Engstrom E.M."/>
            <person name="Estelle M."/>
            <person name="Feng L."/>
            <person name="Finet C."/>
            <person name="Floyd S.K."/>
            <person name="Frommer W.B."/>
            <person name="Fujita T."/>
            <person name="Gramzow L."/>
            <person name="Gutensohn M."/>
            <person name="Harholt J."/>
            <person name="Hattori M."/>
            <person name="Heyl A."/>
            <person name="Hirai T."/>
            <person name="Hiwatashi Y."/>
            <person name="Ishikawa M."/>
            <person name="Iwata M."/>
            <person name="Karol K.G."/>
            <person name="Koehler B."/>
            <person name="Kolukisaoglu U."/>
            <person name="Kubo M."/>
            <person name="Kurata T."/>
            <person name="Lalonde S."/>
            <person name="Li K."/>
            <person name="Li Y."/>
            <person name="Litt A."/>
            <person name="Lyons E."/>
            <person name="Manning G."/>
            <person name="Maruyama T."/>
            <person name="Michael T.P."/>
            <person name="Mikami K."/>
            <person name="Miyazaki S."/>
            <person name="Morinaga S."/>
            <person name="Murata T."/>
            <person name="Mueller-Roeber B."/>
            <person name="Nelson D.R."/>
            <person name="Obara M."/>
            <person name="Oguri Y."/>
            <person name="Olmstead R.G."/>
            <person name="Onodera N."/>
            <person name="Petersen B.L."/>
            <person name="Pils B."/>
            <person name="Prigge M."/>
            <person name="Rensing S.A."/>
            <person name="Riano-Pachon D.M."/>
            <person name="Roberts A.W."/>
            <person name="Sato Y."/>
            <person name="Scheller H.V."/>
            <person name="Schulz B."/>
            <person name="Schulz C."/>
            <person name="Shakirov E.V."/>
            <person name="Shibagaki N."/>
            <person name="Shinohara N."/>
            <person name="Shippen D.E."/>
            <person name="Soerensen I."/>
            <person name="Sotooka R."/>
            <person name="Sugimoto N."/>
            <person name="Sugita M."/>
            <person name="Sumikawa N."/>
            <person name="Tanurdzic M."/>
            <person name="Theissen G."/>
            <person name="Ulvskov P."/>
            <person name="Wakazuki S."/>
            <person name="Weng J.K."/>
            <person name="Willats W.W."/>
            <person name="Wipf D."/>
            <person name="Wolf P.G."/>
            <person name="Yang L."/>
            <person name="Zimmer A.D."/>
            <person name="Zhu Q."/>
            <person name="Mitros T."/>
            <person name="Hellsten U."/>
            <person name="Loque D."/>
            <person name="Otillar R."/>
            <person name="Salamov A."/>
            <person name="Schmutz J."/>
            <person name="Shapiro H."/>
            <person name="Lindquist E."/>
            <person name="Lucas S."/>
            <person name="Rokhsar D."/>
            <person name="Grigoriev I.V."/>
        </authorList>
    </citation>
    <scope>NUCLEOTIDE SEQUENCE [LARGE SCALE GENOMIC DNA]</scope>
</reference>
<accession>D8RFP1</accession>
<dbReference type="InterPro" id="IPR001401">
    <property type="entry name" value="Dynamin_GTPase"/>
</dbReference>
<dbReference type="SUPFAM" id="SSF52540">
    <property type="entry name" value="P-loop containing nucleoside triphosphate hydrolases"/>
    <property type="match status" value="1"/>
</dbReference>
<feature type="coiled-coil region" evidence="8">
    <location>
        <begin position="789"/>
        <end position="823"/>
    </location>
</feature>
<dbReference type="Pfam" id="PF01031">
    <property type="entry name" value="Dynamin_M"/>
    <property type="match status" value="1"/>
</dbReference>
<dbReference type="GO" id="GO:0005737">
    <property type="term" value="C:cytoplasm"/>
    <property type="evidence" value="ECO:0000318"/>
    <property type="project" value="GO_Central"/>
</dbReference>
<feature type="region of interest" description="Disordered" evidence="9">
    <location>
        <begin position="860"/>
        <end position="915"/>
    </location>
</feature>
<dbReference type="Gene3D" id="3.40.50.300">
    <property type="entry name" value="P-loop containing nucleotide triphosphate hydrolases"/>
    <property type="match status" value="1"/>
</dbReference>
<evidence type="ECO:0000313" key="14">
    <source>
        <dbReference type="Proteomes" id="UP000001514"/>
    </source>
</evidence>
<evidence type="ECO:0000256" key="4">
    <source>
        <dbReference type="ARBA" id="ARBA00022801"/>
    </source>
</evidence>
<evidence type="ECO:0000256" key="8">
    <source>
        <dbReference type="SAM" id="Coils"/>
    </source>
</evidence>
<dbReference type="InParanoid" id="D8RFP1"/>
<dbReference type="SMART" id="SM00233">
    <property type="entry name" value="PH"/>
    <property type="match status" value="1"/>
</dbReference>
<feature type="domain" description="PH" evidence="10">
    <location>
        <begin position="570"/>
        <end position="696"/>
    </location>
</feature>
<dbReference type="STRING" id="88036.D8RFP1"/>
<feature type="domain" description="GED" evidence="11">
    <location>
        <begin position="735"/>
        <end position="828"/>
    </location>
</feature>
<dbReference type="Proteomes" id="UP000001514">
    <property type="component" value="Unassembled WGS sequence"/>
</dbReference>
<evidence type="ECO:0000256" key="6">
    <source>
        <dbReference type="ARBA" id="ARBA00023175"/>
    </source>
</evidence>
<protein>
    <recommendedName>
        <fullName evidence="1">dynamin GTPase</fullName>
        <ecNumber evidence="1">3.6.5.5</ecNumber>
    </recommendedName>
</protein>
<evidence type="ECO:0000256" key="1">
    <source>
        <dbReference type="ARBA" id="ARBA00011980"/>
    </source>
</evidence>
<keyword evidence="8" id="KW-0175">Coiled coil</keyword>
<keyword evidence="14" id="KW-1185">Reference proteome</keyword>
<dbReference type="InterPro" id="IPR011993">
    <property type="entry name" value="PH-like_dom_sf"/>
</dbReference>
<dbReference type="Gene3D" id="1.20.120.1240">
    <property type="entry name" value="Dynamin, middle domain"/>
    <property type="match status" value="1"/>
</dbReference>
<proteinExistence type="inferred from homology"/>
<dbReference type="FunCoup" id="D8RFP1">
    <property type="interactions" value="3944"/>
</dbReference>
<evidence type="ECO:0000256" key="3">
    <source>
        <dbReference type="ARBA" id="ARBA00022741"/>
    </source>
</evidence>
<dbReference type="InterPro" id="IPR045063">
    <property type="entry name" value="Dynamin_N"/>
</dbReference>
<feature type="domain" description="Dynamin-type G" evidence="12">
    <location>
        <begin position="30"/>
        <end position="296"/>
    </location>
</feature>
<dbReference type="Gramene" id="EFJ28901">
    <property type="protein sequence ID" value="EFJ28901"/>
    <property type="gene ID" value="SELMODRAFT_171046"/>
</dbReference>
<dbReference type="PANTHER" id="PTHR11566:SF57">
    <property type="entry name" value="DYNAMIN-2B"/>
    <property type="match status" value="1"/>
</dbReference>
<dbReference type="PROSITE" id="PS00410">
    <property type="entry name" value="G_DYNAMIN_1"/>
    <property type="match status" value="1"/>
</dbReference>
<dbReference type="eggNOG" id="KOG0446">
    <property type="taxonomic scope" value="Eukaryota"/>
</dbReference>
<keyword evidence="5 7" id="KW-0342">GTP-binding</keyword>
<dbReference type="PRINTS" id="PR00195">
    <property type="entry name" value="DYNAMIN"/>
</dbReference>
<evidence type="ECO:0000259" key="10">
    <source>
        <dbReference type="PROSITE" id="PS50003"/>
    </source>
</evidence>
<comment type="similarity">
    <text evidence="7">Belongs to the TRAFAC class dynamin-like GTPase superfamily. Dynamin/Fzo/YdjA family.</text>
</comment>
<organism evidence="14">
    <name type="scientific">Selaginella moellendorffii</name>
    <name type="common">Spikemoss</name>
    <dbReference type="NCBI Taxonomy" id="88036"/>
    <lineage>
        <taxon>Eukaryota</taxon>
        <taxon>Viridiplantae</taxon>
        <taxon>Streptophyta</taxon>
        <taxon>Embryophyta</taxon>
        <taxon>Tracheophyta</taxon>
        <taxon>Lycopodiopsida</taxon>
        <taxon>Selaginellales</taxon>
        <taxon>Selaginellaceae</taxon>
        <taxon>Selaginella</taxon>
    </lineage>
</organism>
<dbReference type="SUPFAM" id="SSF50729">
    <property type="entry name" value="PH domain-like"/>
    <property type="match status" value="1"/>
</dbReference>
<evidence type="ECO:0000259" key="11">
    <source>
        <dbReference type="PROSITE" id="PS51388"/>
    </source>
</evidence>
<dbReference type="GO" id="GO:0072583">
    <property type="term" value="P:clathrin-dependent endocytosis"/>
    <property type="evidence" value="ECO:0000318"/>
    <property type="project" value="GO_Central"/>
</dbReference>
<dbReference type="InterPro" id="IPR003130">
    <property type="entry name" value="GED"/>
</dbReference>
<dbReference type="GO" id="GO:0005525">
    <property type="term" value="F:GTP binding"/>
    <property type="evidence" value="ECO:0007669"/>
    <property type="project" value="UniProtKB-KW"/>
</dbReference>
<evidence type="ECO:0000256" key="5">
    <source>
        <dbReference type="ARBA" id="ARBA00023134"/>
    </source>
</evidence>
<feature type="compositionally biased region" description="Basic and acidic residues" evidence="9">
    <location>
        <begin position="882"/>
        <end position="894"/>
    </location>
</feature>
<evidence type="ECO:0000256" key="7">
    <source>
        <dbReference type="RuleBase" id="RU003932"/>
    </source>
</evidence>
<dbReference type="SMART" id="SM00053">
    <property type="entry name" value="DYNc"/>
    <property type="match status" value="1"/>
</dbReference>
<evidence type="ECO:0000259" key="12">
    <source>
        <dbReference type="PROSITE" id="PS51718"/>
    </source>
</evidence>
<evidence type="ECO:0000256" key="9">
    <source>
        <dbReference type="SAM" id="MobiDB-lite"/>
    </source>
</evidence>
<dbReference type="Pfam" id="PF00350">
    <property type="entry name" value="Dynamin_N"/>
    <property type="match status" value="1"/>
</dbReference>
<dbReference type="InterPro" id="IPR027417">
    <property type="entry name" value="P-loop_NTPase"/>
</dbReference>
<feature type="region of interest" description="Disordered" evidence="9">
    <location>
        <begin position="630"/>
        <end position="652"/>
    </location>
</feature>
<sequence>MENLRVLAESMQQASALLSDQEGEESLDQYSSFLSVVALGNTGAGKSAVLNSLIGYAVLPTGENGATRAPVTIDLEADDSGNKRGLTVQMEGKSMQVSATDIRHSLQNKFGRMSTGAVKENIHLKLKCSSAPPLKLVDLPGLESRSVSDSLVREYIDSNDALLLVVIPATSVRDITGSQALKIAQDIDHEGSRTVGVISKIDQAASDPKSLAAVQAVLSGQGPSITSKFTWIALIGQSVSIAGAHSKDDSLETAWKAEMESLKSILGGASSSRLGRSSLVEAIAKQIRQRMQQRLPSLLSSLEGRSQDVEEELVRLGEKMVETEEGTRAVALELCREFEDKFLEHINSGEGGSYKVVTSFEGTLPNRIKQLPLQELFDLNGLKKVVLEADGYLPYLLSPEKGLRELIRRALDLAKDPAKSCVDEVHRVLVDIVSSAASATPGLGRFPPLKREMISVASSALDEYRTEAKRMVVDLVDMERAYIPPQHFTRLVQRRLDRVRREDEVKNKTMKKAQEAEQAILNKSSYNPAAQANGSLKSAKDGDGKDVPESSGAEKDKTGNCLCCHLLFLISFCEGYLSKRSATSADTWNKRWFVLNEKSNKLGYMKKPDDKRFQGVINLEECLIEELSEEELAEGRPSKSKEASKQANGPEPNLTIKISNKVAYKTVLKAQHVVVLKAESMAEKTEWMTKLRQCTDQGKGSSKAVVEVVTPLRTSMSDGALDTVITRRADPEEELRIMAQEVRDYVEAVMNSLSANIPKAAIFCQVERSKDSMLSTLYKSISALPTPTIKELLQEDAQVKRRRERCERQASVLSRLVRQLSNNEARVTMSNGYIEGTQNESFAAGYHGGDDWRVAFEEAANSPSPRTPSGFSSSSRRSLTPHRGEALENGDSSRRTPTRRPPPPVPGIGVPTYRQ</sequence>
<dbReference type="PROSITE" id="PS51718">
    <property type="entry name" value="G_DYNAMIN_2"/>
    <property type="match status" value="1"/>
</dbReference>
<evidence type="ECO:0000256" key="2">
    <source>
        <dbReference type="ARBA" id="ARBA00022701"/>
    </source>
</evidence>
<dbReference type="GO" id="GO:0008017">
    <property type="term" value="F:microtubule binding"/>
    <property type="evidence" value="ECO:0000318"/>
    <property type="project" value="GO_Central"/>
</dbReference>
<dbReference type="GO" id="GO:0005874">
    <property type="term" value="C:microtubule"/>
    <property type="evidence" value="ECO:0000318"/>
    <property type="project" value="GO_Central"/>
</dbReference>
<dbReference type="InterPro" id="IPR022812">
    <property type="entry name" value="Dynamin"/>
</dbReference>
<dbReference type="Pfam" id="PF02212">
    <property type="entry name" value="GED"/>
    <property type="match status" value="1"/>
</dbReference>
<dbReference type="PROSITE" id="PS51388">
    <property type="entry name" value="GED"/>
    <property type="match status" value="1"/>
</dbReference>
<dbReference type="InterPro" id="IPR020850">
    <property type="entry name" value="GED_dom"/>
</dbReference>
<dbReference type="InterPro" id="IPR030381">
    <property type="entry name" value="G_DYNAMIN_dom"/>
</dbReference>
<feature type="compositionally biased region" description="Low complexity" evidence="9">
    <location>
        <begin position="862"/>
        <end position="878"/>
    </location>
</feature>
<dbReference type="KEGG" id="smo:SELMODRAFT_171046"/>